<protein>
    <submittedName>
        <fullName evidence="1">Uncharacterized protein</fullName>
    </submittedName>
</protein>
<dbReference type="EMBL" id="JAIWYP010000007">
    <property type="protein sequence ID" value="KAH3791988.1"/>
    <property type="molecule type" value="Genomic_DNA"/>
</dbReference>
<evidence type="ECO:0000313" key="2">
    <source>
        <dbReference type="Proteomes" id="UP000828390"/>
    </source>
</evidence>
<reference evidence="1" key="2">
    <citation type="submission" date="2020-11" db="EMBL/GenBank/DDBJ databases">
        <authorList>
            <person name="McCartney M.A."/>
            <person name="Auch B."/>
            <person name="Kono T."/>
            <person name="Mallez S."/>
            <person name="Becker A."/>
            <person name="Gohl D.M."/>
            <person name="Silverstein K.A.T."/>
            <person name="Koren S."/>
            <person name="Bechman K.B."/>
            <person name="Herman A."/>
            <person name="Abrahante J.E."/>
            <person name="Garbe J."/>
        </authorList>
    </citation>
    <scope>NUCLEOTIDE SEQUENCE</scope>
    <source>
        <strain evidence="1">Duluth1</strain>
        <tissue evidence="1">Whole animal</tissue>
    </source>
</reference>
<evidence type="ECO:0000313" key="1">
    <source>
        <dbReference type="EMBL" id="KAH3791988.1"/>
    </source>
</evidence>
<accession>A0A9D4J185</accession>
<name>A0A9D4J185_DREPO</name>
<dbReference type="AlphaFoldDB" id="A0A9D4J185"/>
<comment type="caution">
    <text evidence="1">The sequence shown here is derived from an EMBL/GenBank/DDBJ whole genome shotgun (WGS) entry which is preliminary data.</text>
</comment>
<dbReference type="Proteomes" id="UP000828390">
    <property type="component" value="Unassembled WGS sequence"/>
</dbReference>
<gene>
    <name evidence="1" type="ORF">DPMN_145477</name>
</gene>
<organism evidence="1 2">
    <name type="scientific">Dreissena polymorpha</name>
    <name type="common">Zebra mussel</name>
    <name type="synonym">Mytilus polymorpha</name>
    <dbReference type="NCBI Taxonomy" id="45954"/>
    <lineage>
        <taxon>Eukaryota</taxon>
        <taxon>Metazoa</taxon>
        <taxon>Spiralia</taxon>
        <taxon>Lophotrochozoa</taxon>
        <taxon>Mollusca</taxon>
        <taxon>Bivalvia</taxon>
        <taxon>Autobranchia</taxon>
        <taxon>Heteroconchia</taxon>
        <taxon>Euheterodonta</taxon>
        <taxon>Imparidentia</taxon>
        <taxon>Neoheterodontei</taxon>
        <taxon>Myida</taxon>
        <taxon>Dreissenoidea</taxon>
        <taxon>Dreissenidae</taxon>
        <taxon>Dreissena</taxon>
    </lineage>
</organism>
<proteinExistence type="predicted"/>
<sequence>MGWDVTVYPSSFYSDGFECALLLACHVAVLDRKLCLVTCPNHASFRRLMVAISGSCGPTNVAVMFRTIMLVFA</sequence>
<keyword evidence="2" id="KW-1185">Reference proteome</keyword>
<reference evidence="1" key="1">
    <citation type="journal article" date="2019" name="bioRxiv">
        <title>The Genome of the Zebra Mussel, Dreissena polymorpha: A Resource for Invasive Species Research.</title>
        <authorList>
            <person name="McCartney M.A."/>
            <person name="Auch B."/>
            <person name="Kono T."/>
            <person name="Mallez S."/>
            <person name="Zhang Y."/>
            <person name="Obille A."/>
            <person name="Becker A."/>
            <person name="Abrahante J.E."/>
            <person name="Garbe J."/>
            <person name="Badalamenti J.P."/>
            <person name="Herman A."/>
            <person name="Mangelson H."/>
            <person name="Liachko I."/>
            <person name="Sullivan S."/>
            <person name="Sone E.D."/>
            <person name="Koren S."/>
            <person name="Silverstein K.A.T."/>
            <person name="Beckman K.B."/>
            <person name="Gohl D.M."/>
        </authorList>
    </citation>
    <scope>NUCLEOTIDE SEQUENCE</scope>
    <source>
        <strain evidence="1">Duluth1</strain>
        <tissue evidence="1">Whole animal</tissue>
    </source>
</reference>